<evidence type="ECO:0000259" key="3">
    <source>
        <dbReference type="PROSITE" id="PS50110"/>
    </source>
</evidence>
<gene>
    <name evidence="4" type="ORF">SAMN05216404_11564</name>
</gene>
<evidence type="ECO:0000313" key="5">
    <source>
        <dbReference type="Proteomes" id="UP000183898"/>
    </source>
</evidence>
<dbReference type="GO" id="GO:0000160">
    <property type="term" value="P:phosphorelay signal transduction system"/>
    <property type="evidence" value="ECO:0007669"/>
    <property type="project" value="InterPro"/>
</dbReference>
<dbReference type="SMART" id="SM00448">
    <property type="entry name" value="REC"/>
    <property type="match status" value="1"/>
</dbReference>
<accession>A0A1H8N8J3</accession>
<keyword evidence="1 2" id="KW-0597">Phosphoprotein</keyword>
<dbReference type="RefSeq" id="WP_081353958.1">
    <property type="nucleotide sequence ID" value="NZ_FOCT01000015.1"/>
</dbReference>
<organism evidence="4 5">
    <name type="scientific">Nitrosospira multiformis</name>
    <dbReference type="NCBI Taxonomy" id="1231"/>
    <lineage>
        <taxon>Bacteria</taxon>
        <taxon>Pseudomonadati</taxon>
        <taxon>Pseudomonadota</taxon>
        <taxon>Betaproteobacteria</taxon>
        <taxon>Nitrosomonadales</taxon>
        <taxon>Nitrosomonadaceae</taxon>
        <taxon>Nitrosospira</taxon>
    </lineage>
</organism>
<protein>
    <submittedName>
        <fullName evidence="4">Response regulator receiver domain-containing protein</fullName>
    </submittedName>
</protein>
<dbReference type="InterPro" id="IPR011006">
    <property type="entry name" value="CheY-like_superfamily"/>
</dbReference>
<name>A0A1H8N8J3_9PROT</name>
<dbReference type="Pfam" id="PF00072">
    <property type="entry name" value="Response_reg"/>
    <property type="match status" value="1"/>
</dbReference>
<reference evidence="4 5" key="1">
    <citation type="submission" date="2016-10" db="EMBL/GenBank/DDBJ databases">
        <authorList>
            <person name="de Groot N.N."/>
        </authorList>
    </citation>
    <scope>NUCLEOTIDE SEQUENCE [LARGE SCALE GENOMIC DNA]</scope>
    <source>
        <strain evidence="4 5">Nl18</strain>
    </source>
</reference>
<proteinExistence type="predicted"/>
<dbReference type="InterPro" id="IPR001789">
    <property type="entry name" value="Sig_transdc_resp-reg_receiver"/>
</dbReference>
<sequence>MDNKNPSLSGIKVLVVDDKEDTLALTELMLSLCGAEVIASPTAAQGLEQVQMQRLDIIISDISMPQMDGYQFIQAVRNLPADKGKHTPALAFTAFNGPEYRSKAFDAGFQAHLSKPVSFEVLVETVAGMINT</sequence>
<dbReference type="PANTHER" id="PTHR44591">
    <property type="entry name" value="STRESS RESPONSE REGULATOR PROTEIN 1"/>
    <property type="match status" value="1"/>
</dbReference>
<feature type="modified residue" description="4-aspartylphosphate" evidence="2">
    <location>
        <position position="61"/>
    </location>
</feature>
<dbReference type="Gene3D" id="3.40.50.2300">
    <property type="match status" value="1"/>
</dbReference>
<dbReference type="InterPro" id="IPR050595">
    <property type="entry name" value="Bact_response_regulator"/>
</dbReference>
<evidence type="ECO:0000256" key="2">
    <source>
        <dbReference type="PROSITE-ProRule" id="PRU00169"/>
    </source>
</evidence>
<feature type="domain" description="Response regulatory" evidence="3">
    <location>
        <begin position="12"/>
        <end position="130"/>
    </location>
</feature>
<dbReference type="CDD" id="cd17580">
    <property type="entry name" value="REC_2_DhkD-like"/>
    <property type="match status" value="1"/>
</dbReference>
<dbReference type="AlphaFoldDB" id="A0A1H8N8J3"/>
<dbReference type="PANTHER" id="PTHR44591:SF3">
    <property type="entry name" value="RESPONSE REGULATORY DOMAIN-CONTAINING PROTEIN"/>
    <property type="match status" value="1"/>
</dbReference>
<evidence type="ECO:0000313" key="4">
    <source>
        <dbReference type="EMBL" id="SEO25882.1"/>
    </source>
</evidence>
<dbReference type="EMBL" id="FOCT01000015">
    <property type="protein sequence ID" value="SEO25882.1"/>
    <property type="molecule type" value="Genomic_DNA"/>
</dbReference>
<dbReference type="PROSITE" id="PS50110">
    <property type="entry name" value="RESPONSE_REGULATORY"/>
    <property type="match status" value="1"/>
</dbReference>
<dbReference type="Proteomes" id="UP000183898">
    <property type="component" value="Unassembled WGS sequence"/>
</dbReference>
<dbReference type="SUPFAM" id="SSF52172">
    <property type="entry name" value="CheY-like"/>
    <property type="match status" value="1"/>
</dbReference>
<evidence type="ECO:0000256" key="1">
    <source>
        <dbReference type="ARBA" id="ARBA00022553"/>
    </source>
</evidence>